<evidence type="ECO:0000259" key="2">
    <source>
        <dbReference type="Pfam" id="PF01120"/>
    </source>
</evidence>
<dbReference type="Gene3D" id="3.20.20.80">
    <property type="entry name" value="Glycosidases"/>
    <property type="match status" value="1"/>
</dbReference>
<protein>
    <recommendedName>
        <fullName evidence="2">Glycoside hydrolase family 29 N-terminal domain-containing protein</fullName>
    </recommendedName>
</protein>
<accession>A0A7X0TTA7</accession>
<organism evidence="3 4">
    <name type="scientific">Thalassotalea piscium</name>
    <dbReference type="NCBI Taxonomy" id="1230533"/>
    <lineage>
        <taxon>Bacteria</taxon>
        <taxon>Pseudomonadati</taxon>
        <taxon>Pseudomonadota</taxon>
        <taxon>Gammaproteobacteria</taxon>
        <taxon>Alteromonadales</taxon>
        <taxon>Colwelliaceae</taxon>
        <taxon>Thalassotalea</taxon>
    </lineage>
</organism>
<dbReference type="RefSeq" id="WP_184423703.1">
    <property type="nucleotide sequence ID" value="NZ_AP027362.1"/>
</dbReference>
<dbReference type="AlphaFoldDB" id="A0A7X0TTA7"/>
<dbReference type="GO" id="GO:0005975">
    <property type="term" value="P:carbohydrate metabolic process"/>
    <property type="evidence" value="ECO:0007669"/>
    <property type="project" value="InterPro"/>
</dbReference>
<gene>
    <name evidence="3" type="ORF">HNQ55_001395</name>
</gene>
<evidence type="ECO:0000313" key="3">
    <source>
        <dbReference type="EMBL" id="MBB6542895.1"/>
    </source>
</evidence>
<dbReference type="InterPro" id="IPR017853">
    <property type="entry name" value="GH"/>
</dbReference>
<keyword evidence="1" id="KW-0732">Signal</keyword>
<dbReference type="InterPro" id="IPR057739">
    <property type="entry name" value="Glyco_hydro_29_N"/>
</dbReference>
<keyword evidence="4" id="KW-1185">Reference proteome</keyword>
<dbReference type="SUPFAM" id="SSF51445">
    <property type="entry name" value="(Trans)glycosidases"/>
    <property type="match status" value="1"/>
</dbReference>
<feature type="domain" description="Glycoside hydrolase family 29 N-terminal" evidence="2">
    <location>
        <begin position="68"/>
        <end position="211"/>
    </location>
</feature>
<name>A0A7X0TTA7_9GAMM</name>
<evidence type="ECO:0000256" key="1">
    <source>
        <dbReference type="SAM" id="SignalP"/>
    </source>
</evidence>
<dbReference type="Proteomes" id="UP000537141">
    <property type="component" value="Unassembled WGS sequence"/>
</dbReference>
<dbReference type="EMBL" id="JACHHU010000008">
    <property type="protein sequence ID" value="MBB6542895.1"/>
    <property type="molecule type" value="Genomic_DNA"/>
</dbReference>
<dbReference type="Gene3D" id="2.60.120.260">
    <property type="entry name" value="Galactose-binding domain-like"/>
    <property type="match status" value="3"/>
</dbReference>
<sequence length="725" mass="80620">MNKYINTLQRKFRLTSFLLTTTIAGAGFANASQSDAVEEMSKGGITTFLHFNENSDLPVFIPWNERIQNFPVEPLADMLEAGGVNLLFFTITHHDYNLPFPVPSTASANMKNLYAGRSADRDLMNDIYEALNARGIKLGFYFNPLPDTEEQAFQDQIGFPDGDWLQNMYETVEMTSDHYGDKVSAWWIDNMAKSSHSRKIDPSEFAGYLRSGNAGALIAYNVGGQNENRQIPFANDGDVSHITNFTAGHLKNKDLNYLKPASKFDSNGLLNYRLDQMQRGWAVQEPDSEVGGSWQNARYKMPVLLEYMYGLRSVGAVSSWNVAPYLDGDIDERVVNQWVMIGQAMKHGKAFVSEDDDMLVYSGFSTTQEDLGASDRYLAESSQNGDTATITYTGSRIELWGKKQSTGGNCSISIDGSTVETISQYSSNDENQVKFFDSGPLQSGEHTLEFTNVGGGTCTLDHVFYTPELTNKADGAEFDYGSGWSNQARNESYGNTIHYTNIDKRSADFEFTGDRFQIFSQLGPGGGVFDVWINGEVVGTVDTYSSTKQHQVLVYSSPILVPGFQDVRVRTKSSAEANPAASNSWVHVDYIQYNETVPQGYVIDSIHHDINYDPDWAFHEKDEAHLNVVSYSKVSNTQASYTFNGTGVKIISRKNTGGGKCQVKIDGNLIDTVDLYSSTWIDRAEVFSKQDLTSGSHTIEVVVDGTKNSNSTNYYCVIDRFEITP</sequence>
<dbReference type="GO" id="GO:0004560">
    <property type="term" value="F:alpha-L-fucosidase activity"/>
    <property type="evidence" value="ECO:0007669"/>
    <property type="project" value="InterPro"/>
</dbReference>
<proteinExistence type="predicted"/>
<evidence type="ECO:0000313" key="4">
    <source>
        <dbReference type="Proteomes" id="UP000537141"/>
    </source>
</evidence>
<feature type="chain" id="PRO_5030999842" description="Glycoside hydrolase family 29 N-terminal domain-containing protein" evidence="1">
    <location>
        <begin position="32"/>
        <end position="725"/>
    </location>
</feature>
<feature type="signal peptide" evidence="1">
    <location>
        <begin position="1"/>
        <end position="31"/>
    </location>
</feature>
<dbReference type="Pfam" id="PF01120">
    <property type="entry name" value="Alpha_L_fucos"/>
    <property type="match status" value="1"/>
</dbReference>
<comment type="caution">
    <text evidence="3">The sequence shown here is derived from an EMBL/GenBank/DDBJ whole genome shotgun (WGS) entry which is preliminary data.</text>
</comment>
<reference evidence="3 4" key="1">
    <citation type="submission" date="2020-08" db="EMBL/GenBank/DDBJ databases">
        <title>Genomic Encyclopedia of Type Strains, Phase IV (KMG-IV): sequencing the most valuable type-strain genomes for metagenomic binning, comparative biology and taxonomic classification.</title>
        <authorList>
            <person name="Goeker M."/>
        </authorList>
    </citation>
    <scope>NUCLEOTIDE SEQUENCE [LARGE SCALE GENOMIC DNA]</scope>
    <source>
        <strain evidence="3 4">DSM 26287</strain>
    </source>
</reference>